<dbReference type="InterPro" id="IPR008972">
    <property type="entry name" value="Cupredoxin"/>
</dbReference>
<dbReference type="PROSITE" id="PS00079">
    <property type="entry name" value="MULTICOPPER_OXIDASE1"/>
    <property type="match status" value="1"/>
</dbReference>
<feature type="domain" description="Plastocyanin-like" evidence="5">
    <location>
        <begin position="69"/>
        <end position="178"/>
    </location>
</feature>
<gene>
    <name evidence="6" type="ORF">DMH04_17065</name>
</gene>
<dbReference type="GO" id="GO:0005507">
    <property type="term" value="F:copper ion binding"/>
    <property type="evidence" value="ECO:0007669"/>
    <property type="project" value="InterPro"/>
</dbReference>
<dbReference type="RefSeq" id="WP_125726955.1">
    <property type="nucleotide sequence ID" value="NZ_QHKI01000012.1"/>
</dbReference>
<keyword evidence="3" id="KW-0186">Copper</keyword>
<reference evidence="6 7" key="1">
    <citation type="submission" date="2018-05" db="EMBL/GenBank/DDBJ databases">
        <title>Evolution of GPA BGCs.</title>
        <authorList>
            <person name="Waglechner N."/>
            <person name="Wright G.D."/>
        </authorList>
    </citation>
    <scope>NUCLEOTIDE SEQUENCE [LARGE SCALE GENOMIC DNA]</scope>
    <source>
        <strain evidence="6 7">A82846</strain>
    </source>
</reference>
<sequence>MERDDAGSLVPRRSVLLGAGVATGALLVAGSEVSSSVPASGGGTKRITLYAERLPGDRIGYGLAPGKASVPGPTIELTEGQKAEVTLVNTTDQTISLYAHGVDFDIASDGTPLNNGTVAPGQQRTYTWRTHTPYRRRDGTWDGGSAGYWHYHDHAMGTPFGTDGIGKGLYGALVVRRRGDLRPDRQFVVVMNDGSLNNTSWPDSPTYEARLGERVEWIAIGHGFQVHTFHVHGHRWSDTRTGYATNPSTPVIDTKTLLPGVSYGFQVRAGEHVGPGAWMYHCHVQFHADQGMVGLFLVKNADGSMPPGMDKHIEHMRAMPVTPMSGTHSDSGHATGQGH</sequence>
<comment type="caution">
    <text evidence="6">The sequence shown here is derived from an EMBL/GenBank/DDBJ whole genome shotgun (WGS) entry which is preliminary data.</text>
</comment>
<dbReference type="PROSITE" id="PS51318">
    <property type="entry name" value="TAT"/>
    <property type="match status" value="1"/>
</dbReference>
<evidence type="ECO:0000256" key="3">
    <source>
        <dbReference type="ARBA" id="ARBA00023008"/>
    </source>
</evidence>
<dbReference type="Gene3D" id="2.60.40.420">
    <property type="entry name" value="Cupredoxins - blue copper proteins"/>
    <property type="match status" value="2"/>
</dbReference>
<organism evidence="6 7">
    <name type="scientific">Kibdelosporangium aridum</name>
    <dbReference type="NCBI Taxonomy" id="2030"/>
    <lineage>
        <taxon>Bacteria</taxon>
        <taxon>Bacillati</taxon>
        <taxon>Actinomycetota</taxon>
        <taxon>Actinomycetes</taxon>
        <taxon>Pseudonocardiales</taxon>
        <taxon>Pseudonocardiaceae</taxon>
        <taxon>Kibdelosporangium</taxon>
    </lineage>
</organism>
<accession>A0A428ZBM5</accession>
<dbReference type="AlphaFoldDB" id="A0A428ZBM5"/>
<dbReference type="InterPro" id="IPR033138">
    <property type="entry name" value="Cu_oxidase_CS"/>
</dbReference>
<dbReference type="InterPro" id="IPR011706">
    <property type="entry name" value="Cu-oxidase_C"/>
</dbReference>
<evidence type="ECO:0000259" key="4">
    <source>
        <dbReference type="Pfam" id="PF07731"/>
    </source>
</evidence>
<dbReference type="Pfam" id="PF07732">
    <property type="entry name" value="Cu-oxidase_3"/>
    <property type="match status" value="1"/>
</dbReference>
<evidence type="ECO:0000256" key="1">
    <source>
        <dbReference type="ARBA" id="ARBA00022723"/>
    </source>
</evidence>
<evidence type="ECO:0000259" key="5">
    <source>
        <dbReference type="Pfam" id="PF07732"/>
    </source>
</evidence>
<dbReference type="InterPro" id="IPR006311">
    <property type="entry name" value="TAT_signal"/>
</dbReference>
<proteinExistence type="predicted"/>
<dbReference type="PANTHER" id="PTHR11709">
    <property type="entry name" value="MULTI-COPPER OXIDASE"/>
    <property type="match status" value="1"/>
</dbReference>
<dbReference type="EMBL" id="QHKI01000012">
    <property type="protein sequence ID" value="RSM85465.1"/>
    <property type="molecule type" value="Genomic_DNA"/>
</dbReference>
<feature type="domain" description="Plastocyanin-like" evidence="4">
    <location>
        <begin position="192"/>
        <end position="301"/>
    </location>
</feature>
<name>A0A428ZBM5_KIBAR</name>
<keyword evidence="1" id="KW-0479">Metal-binding</keyword>
<dbReference type="Pfam" id="PF07731">
    <property type="entry name" value="Cu-oxidase_2"/>
    <property type="match status" value="1"/>
</dbReference>
<dbReference type="InterPro" id="IPR011707">
    <property type="entry name" value="Cu-oxidase-like_N"/>
</dbReference>
<keyword evidence="2" id="KW-0560">Oxidoreductase</keyword>
<evidence type="ECO:0000256" key="2">
    <source>
        <dbReference type="ARBA" id="ARBA00023002"/>
    </source>
</evidence>
<dbReference type="PANTHER" id="PTHR11709:SF394">
    <property type="entry name" value="FI03373P-RELATED"/>
    <property type="match status" value="1"/>
</dbReference>
<dbReference type="InterPro" id="IPR002355">
    <property type="entry name" value="Cu_oxidase_Cu_BS"/>
</dbReference>
<evidence type="ECO:0000313" key="7">
    <source>
        <dbReference type="Proteomes" id="UP000287547"/>
    </source>
</evidence>
<dbReference type="Proteomes" id="UP000287547">
    <property type="component" value="Unassembled WGS sequence"/>
</dbReference>
<dbReference type="PROSITE" id="PS00080">
    <property type="entry name" value="MULTICOPPER_OXIDASE2"/>
    <property type="match status" value="1"/>
</dbReference>
<evidence type="ECO:0000313" key="6">
    <source>
        <dbReference type="EMBL" id="RSM85465.1"/>
    </source>
</evidence>
<dbReference type="GO" id="GO:0016491">
    <property type="term" value="F:oxidoreductase activity"/>
    <property type="evidence" value="ECO:0007669"/>
    <property type="project" value="UniProtKB-KW"/>
</dbReference>
<dbReference type="OrthoDB" id="345021at2"/>
<dbReference type="InterPro" id="IPR045087">
    <property type="entry name" value="Cu-oxidase_fam"/>
</dbReference>
<dbReference type="SUPFAM" id="SSF49503">
    <property type="entry name" value="Cupredoxins"/>
    <property type="match status" value="2"/>
</dbReference>
<protein>
    <submittedName>
        <fullName evidence="6">Copper oxidase</fullName>
    </submittedName>
</protein>